<keyword evidence="1" id="KW-0812">Transmembrane</keyword>
<evidence type="ECO:0000313" key="2">
    <source>
        <dbReference type="EMBL" id="VDC33339.1"/>
    </source>
</evidence>
<dbReference type="Proteomes" id="UP000280861">
    <property type="component" value="Unassembled WGS sequence"/>
</dbReference>
<gene>
    <name evidence="2" type="ORF">PSET11_03319</name>
</gene>
<evidence type="ECO:0008006" key="4">
    <source>
        <dbReference type="Google" id="ProtNLM"/>
    </source>
</evidence>
<reference evidence="2 3" key="1">
    <citation type="submission" date="2018-11" db="EMBL/GenBank/DDBJ databases">
        <authorList>
            <person name="Criscuolo A."/>
        </authorList>
    </citation>
    <scope>NUCLEOTIDE SEQUENCE [LARGE SCALE GENOMIC DNA]</scope>
    <source>
        <strain evidence="2">AT11b</strain>
    </source>
</reference>
<keyword evidence="1" id="KW-1133">Transmembrane helix</keyword>
<proteinExistence type="predicted"/>
<feature type="transmembrane region" description="Helical" evidence="1">
    <location>
        <begin position="71"/>
        <end position="92"/>
    </location>
</feature>
<dbReference type="AlphaFoldDB" id="A0A3P5XNS1"/>
<protein>
    <recommendedName>
        <fullName evidence="4">TrbC/VIRB2 family protein</fullName>
    </recommendedName>
</protein>
<dbReference type="RefSeq" id="WP_124093370.1">
    <property type="nucleotide sequence ID" value="NZ_CBCRYA010000038.1"/>
</dbReference>
<feature type="transmembrane region" description="Helical" evidence="1">
    <location>
        <begin position="38"/>
        <end position="59"/>
    </location>
</feature>
<sequence>MTVFTKLTDVATMVVAEAKPLPGPVQDGLDTVLMWAKIIGGSLAVLGLMILFIGLFFAHQRGRGEEFMGKAGWWLTGAIGLGTAGLLGALFVG</sequence>
<dbReference type="EMBL" id="UXAU01000047">
    <property type="protein sequence ID" value="VDC33339.1"/>
    <property type="molecule type" value="Genomic_DNA"/>
</dbReference>
<evidence type="ECO:0000313" key="3">
    <source>
        <dbReference type="Proteomes" id="UP000280861"/>
    </source>
</evidence>
<keyword evidence="1" id="KW-0472">Membrane</keyword>
<accession>A0A3P5XNS1</accession>
<keyword evidence="3" id="KW-1185">Reference proteome</keyword>
<evidence type="ECO:0000256" key="1">
    <source>
        <dbReference type="SAM" id="Phobius"/>
    </source>
</evidence>
<organism evidence="2 3">
    <name type="scientific">Arthrobacter ulcerisalmonis</name>
    <dbReference type="NCBI Taxonomy" id="2483813"/>
    <lineage>
        <taxon>Bacteria</taxon>
        <taxon>Bacillati</taxon>
        <taxon>Actinomycetota</taxon>
        <taxon>Actinomycetes</taxon>
        <taxon>Micrococcales</taxon>
        <taxon>Micrococcaceae</taxon>
        <taxon>Arthrobacter</taxon>
    </lineage>
</organism>
<dbReference type="OrthoDB" id="4952136at2"/>
<name>A0A3P5XNS1_9MICC</name>